<evidence type="ECO:0000256" key="1">
    <source>
        <dbReference type="ARBA" id="ARBA00022691"/>
    </source>
</evidence>
<evidence type="ECO:0000313" key="5">
    <source>
        <dbReference type="EMBL" id="RFS18745.1"/>
    </source>
</evidence>
<dbReference type="Pfam" id="PF20257">
    <property type="entry name" value="SAM_HAT_C"/>
    <property type="match status" value="1"/>
</dbReference>
<dbReference type="OrthoDB" id="9792195at2"/>
<dbReference type="InterPro" id="IPR023228">
    <property type="entry name" value="SAM_OH_AdoTrfase_N_sf"/>
</dbReference>
<evidence type="ECO:0000313" key="6">
    <source>
        <dbReference type="Proteomes" id="UP000260644"/>
    </source>
</evidence>
<dbReference type="EMBL" id="QPMM01000020">
    <property type="protein sequence ID" value="RFS18745.1"/>
    <property type="molecule type" value="Genomic_DNA"/>
</dbReference>
<evidence type="ECO:0000259" key="4">
    <source>
        <dbReference type="Pfam" id="PF20257"/>
    </source>
</evidence>
<dbReference type="PIRSF" id="PIRSF006779">
    <property type="entry name" value="UCP006779"/>
    <property type="match status" value="1"/>
</dbReference>
<keyword evidence="1" id="KW-0949">S-adenosyl-L-methionine</keyword>
<dbReference type="InterPro" id="IPR002747">
    <property type="entry name" value="SAM_OH_AdoTrfase"/>
</dbReference>
<protein>
    <recommendedName>
        <fullName evidence="7">SAM-dependent chlorinase/fluorinase</fullName>
    </recommendedName>
</protein>
<dbReference type="Gene3D" id="2.40.30.90">
    <property type="entry name" value="Bacterial fluorinating enzyme like"/>
    <property type="match status" value="1"/>
</dbReference>
<dbReference type="InterPro" id="IPR046469">
    <property type="entry name" value="SAM_HAT_N"/>
</dbReference>
<dbReference type="SUPFAM" id="SSF102522">
    <property type="entry name" value="Bacterial fluorinating enzyme, N-terminal domain"/>
    <property type="match status" value="1"/>
</dbReference>
<keyword evidence="6" id="KW-1185">Reference proteome</keyword>
<dbReference type="AlphaFoldDB" id="A0A3E1Y234"/>
<evidence type="ECO:0000256" key="2">
    <source>
        <dbReference type="ARBA" id="ARBA00024035"/>
    </source>
</evidence>
<proteinExistence type="inferred from homology"/>
<accession>A0A3E1Y234</accession>
<dbReference type="Pfam" id="PF01887">
    <property type="entry name" value="SAM_HAT_N"/>
    <property type="match status" value="1"/>
</dbReference>
<dbReference type="Gene3D" id="3.40.50.10790">
    <property type="entry name" value="S-adenosyl-l-methionine hydroxide adenosyltransferase, N-terminal"/>
    <property type="match status" value="1"/>
</dbReference>
<dbReference type="InterPro" id="IPR046470">
    <property type="entry name" value="SAM_HAT_C"/>
</dbReference>
<reference evidence="5 6" key="1">
    <citation type="submission" date="2018-07" db="EMBL/GenBank/DDBJ databases">
        <title>Chitinophaga K2CV101002-2 sp. nov., isolated from a monsoon evergreen broad-leaved forest soil.</title>
        <authorList>
            <person name="Lv Y."/>
        </authorList>
    </citation>
    <scope>NUCLEOTIDE SEQUENCE [LARGE SCALE GENOMIC DNA]</scope>
    <source>
        <strain evidence="5 6">GDMCC 1.1288</strain>
    </source>
</reference>
<dbReference type="SUPFAM" id="SSF101852">
    <property type="entry name" value="Bacterial fluorinating enzyme, C-terminal domain"/>
    <property type="match status" value="1"/>
</dbReference>
<name>A0A3E1Y234_9BACT</name>
<sequence>MSIITLTSDIGMQDYLVGAIKGQLWQICPECHVTDITHHISPFNLPQATYICKSAISYFPLGTFHFILINLFDKRPDNVLVAEHNGQYIGCADNGLLTMIAGGMPEKVIKLPLPPDAPKNTFTIVQLLATAARELSKGKALGELGPLTQQIQIKHNLQPLVGDDFIEGQIIHIDSFENVVVNITKQQFIQQCKNRRFRILFRRNEVISQISETYADVPEGTKLALFNAAGYLEIAINKGNAAGLFGLQGFKREQLTQPTGFQQLSYYQTVRIIFQ</sequence>
<organism evidence="5 6">
    <name type="scientific">Chitinophaga silvatica</name>
    <dbReference type="NCBI Taxonomy" id="2282649"/>
    <lineage>
        <taxon>Bacteria</taxon>
        <taxon>Pseudomonadati</taxon>
        <taxon>Bacteroidota</taxon>
        <taxon>Chitinophagia</taxon>
        <taxon>Chitinophagales</taxon>
        <taxon>Chitinophagaceae</taxon>
        <taxon>Chitinophaga</taxon>
    </lineage>
</organism>
<feature type="domain" description="S-adenosyl-l-methionine hydroxide adenosyltransferase C-terminal" evidence="4">
    <location>
        <begin position="168"/>
        <end position="248"/>
    </location>
</feature>
<dbReference type="RefSeq" id="WP_116979001.1">
    <property type="nucleotide sequence ID" value="NZ_QPMM01000020.1"/>
</dbReference>
<evidence type="ECO:0008006" key="7">
    <source>
        <dbReference type="Google" id="ProtNLM"/>
    </source>
</evidence>
<dbReference type="Proteomes" id="UP000260644">
    <property type="component" value="Unassembled WGS sequence"/>
</dbReference>
<feature type="domain" description="S-adenosyl-l-methionine hydroxide adenosyltransferase N-terminal" evidence="3">
    <location>
        <begin position="4"/>
        <end position="145"/>
    </location>
</feature>
<dbReference type="PANTHER" id="PTHR35092:SF1">
    <property type="entry name" value="CHLORINASE MJ1651"/>
    <property type="match status" value="1"/>
</dbReference>
<dbReference type="PANTHER" id="PTHR35092">
    <property type="entry name" value="CHLORINASE MJ1651"/>
    <property type="match status" value="1"/>
</dbReference>
<gene>
    <name evidence="5" type="ORF">DVR12_27260</name>
</gene>
<comment type="similarity">
    <text evidence="2">Belongs to the SAM hydrolase / SAM-dependent halogenase family.</text>
</comment>
<evidence type="ECO:0000259" key="3">
    <source>
        <dbReference type="Pfam" id="PF01887"/>
    </source>
</evidence>
<dbReference type="InterPro" id="IPR023227">
    <property type="entry name" value="SAM_OH_AdoTrfase_C_sf"/>
</dbReference>
<comment type="caution">
    <text evidence="5">The sequence shown here is derived from an EMBL/GenBank/DDBJ whole genome shotgun (WGS) entry which is preliminary data.</text>
</comment>